<accession>A0ABS4K126</accession>
<protein>
    <submittedName>
        <fullName evidence="1">Uncharacterized protein</fullName>
    </submittedName>
</protein>
<gene>
    <name evidence="1" type="ORF">J2Z44_001278</name>
</gene>
<dbReference type="EMBL" id="JAGGLL010000008">
    <property type="protein sequence ID" value="MBP2021482.1"/>
    <property type="molecule type" value="Genomic_DNA"/>
</dbReference>
<organism evidence="1 2">
    <name type="scientific">Clostridium punense</name>
    <dbReference type="NCBI Taxonomy" id="1054297"/>
    <lineage>
        <taxon>Bacteria</taxon>
        <taxon>Bacillati</taxon>
        <taxon>Bacillota</taxon>
        <taxon>Clostridia</taxon>
        <taxon>Eubacteriales</taxon>
        <taxon>Clostridiaceae</taxon>
        <taxon>Clostridium</taxon>
    </lineage>
</organism>
<sequence length="582" mass="66845">MSTKDFKRGMEAGAKPFNDKFNQTSQTINKVGGQINKKIDALNGVMEEVIDDLNSIKKKEIYDLNTKLDLKKDLDEAEKELLAALLITISNSGAENNAYQQKFIRSVNSYIEIKNPQLSIDVSSIENIVNLSSQKAILQVIMEYLFLEYGNFEFLEDYEEGLFDYFNVNKKGVNEIKECIKAIYNATGFEGIAEKYGYVVEEKTEDVDKDKLEKKYNTYDGSDICEKCADIININENYIILKDYLVYCDNSTDKLYRVRKNDGEKVEINSKLDIEITRNIFGIEMLGYGENLFLFTRTISNSVVKVNINTFQKTIIELVGEGSKYQCNEDYFTYIIEVENAKRLVKIDLKNNTTEILKHTVNGENVLTSEEYYLVGRNVYFKPQGSYVVYGYPISDENLLNSDSLYNFNLEEGTLEIICEIPGVSYYFLSANDTSRYGNVLFSTQNGNSYEKLSFSYLDLKNPKAIRNTSIMNYSCDTYPFLAYDWIFYVILDYKMSIRKYNIVTGESSIILESTQCANSYTTGIFKKETHYSMMGTEPQVVGRWLYYLGKTSNTVRKVSIDVQMGESEVLLLDGSPVHRYM</sequence>
<dbReference type="Proteomes" id="UP001519308">
    <property type="component" value="Unassembled WGS sequence"/>
</dbReference>
<evidence type="ECO:0000313" key="1">
    <source>
        <dbReference type="EMBL" id="MBP2021482.1"/>
    </source>
</evidence>
<reference evidence="1 2" key="1">
    <citation type="submission" date="2021-03" db="EMBL/GenBank/DDBJ databases">
        <title>Genomic Encyclopedia of Type Strains, Phase IV (KMG-IV): sequencing the most valuable type-strain genomes for metagenomic binning, comparative biology and taxonomic classification.</title>
        <authorList>
            <person name="Goeker M."/>
        </authorList>
    </citation>
    <scope>NUCLEOTIDE SEQUENCE [LARGE SCALE GENOMIC DNA]</scope>
    <source>
        <strain evidence="1 2">DSM 28650</strain>
    </source>
</reference>
<dbReference type="SUPFAM" id="SSF69322">
    <property type="entry name" value="Tricorn protease domain 2"/>
    <property type="match status" value="1"/>
</dbReference>
<dbReference type="RefSeq" id="WP_209649420.1">
    <property type="nucleotide sequence ID" value="NZ_JAGGLL010000008.1"/>
</dbReference>
<comment type="caution">
    <text evidence="1">The sequence shown here is derived from an EMBL/GenBank/DDBJ whole genome shotgun (WGS) entry which is preliminary data.</text>
</comment>
<proteinExistence type="predicted"/>
<name>A0ABS4K126_9CLOT</name>
<keyword evidence="2" id="KW-1185">Reference proteome</keyword>
<evidence type="ECO:0000313" key="2">
    <source>
        <dbReference type="Proteomes" id="UP001519308"/>
    </source>
</evidence>